<evidence type="ECO:0000256" key="7">
    <source>
        <dbReference type="ARBA" id="ARBA00022670"/>
    </source>
</evidence>
<dbReference type="InterPro" id="IPR001930">
    <property type="entry name" value="Peptidase_M1"/>
</dbReference>
<evidence type="ECO:0000313" key="17">
    <source>
        <dbReference type="EMBL" id="SEA36590.1"/>
    </source>
</evidence>
<comment type="cofactor">
    <cofactor evidence="2">
        <name>Zn(2+)</name>
        <dbReference type="ChEBI" id="CHEBI:29105"/>
    </cofactor>
</comment>
<evidence type="ECO:0000256" key="8">
    <source>
        <dbReference type="ARBA" id="ARBA00022723"/>
    </source>
</evidence>
<dbReference type="Pfam" id="PF17900">
    <property type="entry name" value="Peptidase_M1_N"/>
    <property type="match status" value="1"/>
</dbReference>
<dbReference type="InterPro" id="IPR050344">
    <property type="entry name" value="Peptidase_M1_aminopeptidases"/>
</dbReference>
<comment type="similarity">
    <text evidence="3">Belongs to the peptidase M1 family.</text>
</comment>
<dbReference type="Gene3D" id="1.10.390.10">
    <property type="entry name" value="Neutral Protease Domain 2"/>
    <property type="match status" value="1"/>
</dbReference>
<dbReference type="GO" id="GO:0043171">
    <property type="term" value="P:peptide catabolic process"/>
    <property type="evidence" value="ECO:0007669"/>
    <property type="project" value="TreeGrafter"/>
</dbReference>
<dbReference type="CDD" id="cd09602">
    <property type="entry name" value="M1_APN"/>
    <property type="match status" value="1"/>
</dbReference>
<dbReference type="InterPro" id="IPR042097">
    <property type="entry name" value="Aminopeptidase_N-like_N_sf"/>
</dbReference>
<name>A0A1H4AKZ7_9ACTO</name>
<evidence type="ECO:0000256" key="13">
    <source>
        <dbReference type="ARBA" id="ARBA00031533"/>
    </source>
</evidence>
<dbReference type="GO" id="GO:0006508">
    <property type="term" value="P:proteolysis"/>
    <property type="evidence" value="ECO:0007669"/>
    <property type="project" value="UniProtKB-KW"/>
</dbReference>
<dbReference type="EC" id="3.4.11.2" evidence="4"/>
<evidence type="ECO:0000256" key="4">
    <source>
        <dbReference type="ARBA" id="ARBA00012564"/>
    </source>
</evidence>
<evidence type="ECO:0000259" key="14">
    <source>
        <dbReference type="Pfam" id="PF01433"/>
    </source>
</evidence>
<feature type="domain" description="ERAP1-like C-terminal" evidence="15">
    <location>
        <begin position="541"/>
        <end position="811"/>
    </location>
</feature>
<keyword evidence="6 17" id="KW-0031">Aminopeptidase</keyword>
<evidence type="ECO:0000259" key="15">
    <source>
        <dbReference type="Pfam" id="PF11838"/>
    </source>
</evidence>
<dbReference type="Pfam" id="PF01433">
    <property type="entry name" value="Peptidase_M1"/>
    <property type="match status" value="1"/>
</dbReference>
<dbReference type="NCBIfam" id="TIGR02412">
    <property type="entry name" value="pepN_strep_liv"/>
    <property type="match status" value="1"/>
</dbReference>
<evidence type="ECO:0000256" key="5">
    <source>
        <dbReference type="ARBA" id="ARBA00015611"/>
    </source>
</evidence>
<dbReference type="Proteomes" id="UP000199288">
    <property type="component" value="Unassembled WGS sequence"/>
</dbReference>
<dbReference type="Gene3D" id="2.60.40.1730">
    <property type="entry name" value="tricorn interacting facor f3 domain"/>
    <property type="match status" value="1"/>
</dbReference>
<evidence type="ECO:0000256" key="6">
    <source>
        <dbReference type="ARBA" id="ARBA00022438"/>
    </source>
</evidence>
<dbReference type="FunFam" id="1.10.390.10:FF:000004">
    <property type="entry name" value="Aminopeptidase N"/>
    <property type="match status" value="1"/>
</dbReference>
<dbReference type="InterPro" id="IPR012778">
    <property type="entry name" value="Pept_M1_aminopeptidase"/>
</dbReference>
<evidence type="ECO:0000256" key="3">
    <source>
        <dbReference type="ARBA" id="ARBA00010136"/>
    </source>
</evidence>
<organism evidence="17 18">
    <name type="scientific">Bowdeniella nasicola</name>
    <dbReference type="NCBI Taxonomy" id="208480"/>
    <lineage>
        <taxon>Bacteria</taxon>
        <taxon>Bacillati</taxon>
        <taxon>Actinomycetota</taxon>
        <taxon>Actinomycetes</taxon>
        <taxon>Actinomycetales</taxon>
        <taxon>Actinomycetaceae</taxon>
        <taxon>Bowdeniella</taxon>
    </lineage>
</organism>
<dbReference type="GO" id="GO:0016020">
    <property type="term" value="C:membrane"/>
    <property type="evidence" value="ECO:0007669"/>
    <property type="project" value="TreeGrafter"/>
</dbReference>
<feature type="domain" description="Aminopeptidase N-like N-terminal" evidence="16">
    <location>
        <begin position="100"/>
        <end position="199"/>
    </location>
</feature>
<evidence type="ECO:0000313" key="18">
    <source>
        <dbReference type="Proteomes" id="UP000199288"/>
    </source>
</evidence>
<dbReference type="InterPro" id="IPR045357">
    <property type="entry name" value="Aminopeptidase_N-like_N"/>
</dbReference>
<dbReference type="Pfam" id="PF11838">
    <property type="entry name" value="ERAP1_C"/>
    <property type="match status" value="1"/>
</dbReference>
<keyword evidence="11" id="KW-0482">Metalloprotease</keyword>
<dbReference type="SUPFAM" id="SSF63737">
    <property type="entry name" value="Leukotriene A4 hydrolase N-terminal domain"/>
    <property type="match status" value="1"/>
</dbReference>
<dbReference type="PANTHER" id="PTHR11533:SF174">
    <property type="entry name" value="PUROMYCIN-SENSITIVE AMINOPEPTIDASE-RELATED"/>
    <property type="match status" value="1"/>
</dbReference>
<keyword evidence="8" id="KW-0479">Metal-binding</keyword>
<dbReference type="InterPro" id="IPR024571">
    <property type="entry name" value="ERAP1-like_C_dom"/>
</dbReference>
<dbReference type="InterPro" id="IPR014782">
    <property type="entry name" value="Peptidase_M1_dom"/>
</dbReference>
<dbReference type="GO" id="GO:0016285">
    <property type="term" value="F:alanyl aminopeptidase activity"/>
    <property type="evidence" value="ECO:0007669"/>
    <property type="project" value="UniProtKB-EC"/>
</dbReference>
<dbReference type="PANTHER" id="PTHR11533">
    <property type="entry name" value="PROTEASE M1 ZINC METALLOPROTEASE"/>
    <property type="match status" value="1"/>
</dbReference>
<dbReference type="EMBL" id="FNQV01000008">
    <property type="protein sequence ID" value="SEA36590.1"/>
    <property type="molecule type" value="Genomic_DNA"/>
</dbReference>
<evidence type="ECO:0000259" key="16">
    <source>
        <dbReference type="Pfam" id="PF17900"/>
    </source>
</evidence>
<dbReference type="GO" id="GO:0008270">
    <property type="term" value="F:zinc ion binding"/>
    <property type="evidence" value="ECO:0007669"/>
    <property type="project" value="InterPro"/>
</dbReference>
<keyword evidence="7" id="KW-0645">Protease</keyword>
<protein>
    <recommendedName>
        <fullName evidence="5">Aminopeptidase N</fullName>
        <ecNumber evidence="4">3.4.11.2</ecNumber>
    </recommendedName>
    <alternativeName>
        <fullName evidence="12">Alanine aminopeptidase</fullName>
    </alternativeName>
    <alternativeName>
        <fullName evidence="13">Lysyl aminopeptidase</fullName>
    </alternativeName>
</protein>
<accession>A0A1H4AKZ7</accession>
<keyword evidence="9" id="KW-0378">Hydrolase</keyword>
<proteinExistence type="inferred from homology"/>
<evidence type="ECO:0000256" key="11">
    <source>
        <dbReference type="ARBA" id="ARBA00023049"/>
    </source>
</evidence>
<dbReference type="InterPro" id="IPR027268">
    <property type="entry name" value="Peptidase_M4/M1_CTD_sf"/>
</dbReference>
<keyword evidence="10" id="KW-0862">Zinc</keyword>
<dbReference type="GO" id="GO:0070006">
    <property type="term" value="F:metalloaminopeptidase activity"/>
    <property type="evidence" value="ECO:0007669"/>
    <property type="project" value="TreeGrafter"/>
</dbReference>
<comment type="catalytic activity">
    <reaction evidence="1">
        <text>Release of an N-terminal amino acid, Xaa-|-Yaa- from a peptide, amide or arylamide. Xaa is preferably Ala, but may be most amino acids including Pro (slow action). When a terminal hydrophobic residue is followed by a prolyl residue, the two may be released as an intact Xaa-Pro dipeptide.</text>
        <dbReference type="EC" id="3.4.11.2"/>
    </reaction>
</comment>
<sequence>MRREHDSLVAVMSLTRAEARARSAALSDISYTVHVSVTDAKGDSPTFSSTTQARFTTTEPRVMFDLVADEVLAIEVDGKGADAEVRPGRIIIENVPTGRPVDVRIMARCRYSSSGEGLHRYRDPEDGRVYLYTQYEPMDAHRVYACFDQPDLKAHWTFIVDAPEDFTVLSNQAEASVEDLMPDAKRHIFQPTPLLSSYLTAIIAGPYYKVEGPTWRGTYPEHVGGRDVQLEIPLTAYCRTALADRFDSDDVFAITSAGLTFFHERYQYAYPWGKYDQVFVPEYNLGAMENPGCVTFNEHYIPQGTPTIAQRAARGNTILHEMCHMWFGDLVTPKWWDDLWLKESFADHEGTAALAAATEHTDAWATFASGRKAWAYNQDLLPTTHPIAADIPDVAAATQNFDGITYAKGAAVLKQLVAYVGEDTFVETARRYFADHAFGATTAEDLLSALGEASGRDMSEWTKAWLQTSGPSILSLNDDRTTLVQDSQDALSHAALTRPHRLMVGSYRLDNGGLQRVEQRSIDLTNQAVEFDPPLSTDVTVINDSDLTYAVVRLDDASRAVLLDHLASISDPVTRAVIWSALWTDTRDALLQASSFITAVLTHGSAEKQGVLSALLQQATLAWRSYVPSEQRQAVLAEVRDRTWQEIHQDSDPGRRRLWALAFARAASDEAATTETIERLGLIRDGAIDGLESARDLTWAAIIALASSGGADAADIDAAKKHDASGFAAVMAAQAMSSLPAPAVGERTWQEIWNSELSNEMLDAHIAGFKSATRRTDIDVVAGYFENIQEAWTSRSQQMAERIAVGMYPSQVEIGDCPDGATGTPDPTAHPVVRATDRWLGQADDAPKALKRRIVEGRDGVLRALRAQAAAS</sequence>
<dbReference type="GO" id="GO:0042277">
    <property type="term" value="F:peptide binding"/>
    <property type="evidence" value="ECO:0007669"/>
    <property type="project" value="TreeGrafter"/>
</dbReference>
<feature type="domain" description="Peptidase M1 membrane alanine aminopeptidase" evidence="14">
    <location>
        <begin position="254"/>
        <end position="465"/>
    </location>
</feature>
<keyword evidence="18" id="KW-1185">Reference proteome</keyword>
<dbReference type="PRINTS" id="PR00756">
    <property type="entry name" value="ALADIPTASE"/>
</dbReference>
<dbReference type="GO" id="GO:0005737">
    <property type="term" value="C:cytoplasm"/>
    <property type="evidence" value="ECO:0007669"/>
    <property type="project" value="TreeGrafter"/>
</dbReference>
<dbReference type="GO" id="GO:0005615">
    <property type="term" value="C:extracellular space"/>
    <property type="evidence" value="ECO:0007669"/>
    <property type="project" value="TreeGrafter"/>
</dbReference>
<evidence type="ECO:0000256" key="10">
    <source>
        <dbReference type="ARBA" id="ARBA00022833"/>
    </source>
</evidence>
<dbReference type="AlphaFoldDB" id="A0A1H4AKZ7"/>
<reference evidence="18" key="1">
    <citation type="submission" date="2016-10" db="EMBL/GenBank/DDBJ databases">
        <authorList>
            <person name="Varghese N."/>
            <person name="Submissions S."/>
        </authorList>
    </citation>
    <scope>NUCLEOTIDE SEQUENCE [LARGE SCALE GENOMIC DNA]</scope>
    <source>
        <strain evidence="18">KPR-1</strain>
    </source>
</reference>
<evidence type="ECO:0000256" key="2">
    <source>
        <dbReference type="ARBA" id="ARBA00001947"/>
    </source>
</evidence>
<evidence type="ECO:0000256" key="12">
    <source>
        <dbReference type="ARBA" id="ARBA00029811"/>
    </source>
</evidence>
<gene>
    <name evidence="17" type="ORF">SAMN02910418_01429</name>
</gene>
<evidence type="ECO:0000256" key="1">
    <source>
        <dbReference type="ARBA" id="ARBA00000098"/>
    </source>
</evidence>
<dbReference type="SUPFAM" id="SSF55486">
    <property type="entry name" value="Metalloproteases ('zincins'), catalytic domain"/>
    <property type="match status" value="1"/>
</dbReference>
<evidence type="ECO:0000256" key="9">
    <source>
        <dbReference type="ARBA" id="ARBA00022801"/>
    </source>
</evidence>